<name>A0ABR2D9G0_9ROSI</name>
<keyword evidence="2" id="KW-1185">Reference proteome</keyword>
<organism evidence="1 2">
    <name type="scientific">Hibiscus sabdariffa</name>
    <name type="common">roselle</name>
    <dbReference type="NCBI Taxonomy" id="183260"/>
    <lineage>
        <taxon>Eukaryota</taxon>
        <taxon>Viridiplantae</taxon>
        <taxon>Streptophyta</taxon>
        <taxon>Embryophyta</taxon>
        <taxon>Tracheophyta</taxon>
        <taxon>Spermatophyta</taxon>
        <taxon>Magnoliopsida</taxon>
        <taxon>eudicotyledons</taxon>
        <taxon>Gunneridae</taxon>
        <taxon>Pentapetalae</taxon>
        <taxon>rosids</taxon>
        <taxon>malvids</taxon>
        <taxon>Malvales</taxon>
        <taxon>Malvaceae</taxon>
        <taxon>Malvoideae</taxon>
        <taxon>Hibiscus</taxon>
    </lineage>
</organism>
<proteinExistence type="predicted"/>
<evidence type="ECO:0000313" key="1">
    <source>
        <dbReference type="EMBL" id="KAK8533029.1"/>
    </source>
</evidence>
<evidence type="ECO:0000313" key="2">
    <source>
        <dbReference type="Proteomes" id="UP001472677"/>
    </source>
</evidence>
<protein>
    <submittedName>
        <fullName evidence="1">Uncharacterized protein</fullName>
    </submittedName>
</protein>
<sequence>MAVGINLRKPLVSKIVINGCTQLIEFESLPNIFFHHGIYGHLKETCPNLNPSAQSDIDSMQHDAIPPSTYTETNLPADPFGPWMVVGRRKHISRSVNAVKHAAVHSLISKRTSIFGSKITKSSHEPHVAPMKRGHEHSRLANSFSSKGQNSTAACLDRSKHQSVRHMLDSHPPIPAIVLTGSKTHHGAKSMAE</sequence>
<accession>A0ABR2D9G0</accession>
<dbReference type="Proteomes" id="UP001472677">
    <property type="component" value="Unassembled WGS sequence"/>
</dbReference>
<reference evidence="1 2" key="1">
    <citation type="journal article" date="2024" name="G3 (Bethesda)">
        <title>Genome assembly of Hibiscus sabdariffa L. provides insights into metabolisms of medicinal natural products.</title>
        <authorList>
            <person name="Kim T."/>
        </authorList>
    </citation>
    <scope>NUCLEOTIDE SEQUENCE [LARGE SCALE GENOMIC DNA]</scope>
    <source>
        <strain evidence="1">TK-2024</strain>
        <tissue evidence="1">Old leaves</tissue>
    </source>
</reference>
<dbReference type="EMBL" id="JBBPBM010000033">
    <property type="protein sequence ID" value="KAK8533029.1"/>
    <property type="molecule type" value="Genomic_DNA"/>
</dbReference>
<gene>
    <name evidence="1" type="ORF">V6N12_076310</name>
</gene>
<comment type="caution">
    <text evidence="1">The sequence shown here is derived from an EMBL/GenBank/DDBJ whole genome shotgun (WGS) entry which is preliminary data.</text>
</comment>